<dbReference type="EMBL" id="FMWK01000006">
    <property type="protein sequence ID" value="SCZ78617.1"/>
    <property type="molecule type" value="Genomic_DNA"/>
</dbReference>
<organism evidence="2 4">
    <name type="scientific">Pseudobutyrivibrio xylanivorans</name>
    <dbReference type="NCBI Taxonomy" id="185007"/>
    <lineage>
        <taxon>Bacteria</taxon>
        <taxon>Bacillati</taxon>
        <taxon>Bacillota</taxon>
        <taxon>Clostridia</taxon>
        <taxon>Lachnospirales</taxon>
        <taxon>Lachnospiraceae</taxon>
        <taxon>Pseudobutyrivibrio</taxon>
    </lineage>
</organism>
<dbReference type="Proteomes" id="UP000199428">
    <property type="component" value="Unassembled WGS sequence"/>
</dbReference>
<evidence type="ECO:0000313" key="2">
    <source>
        <dbReference type="EMBL" id="SCZ81261.1"/>
    </source>
</evidence>
<gene>
    <name evidence="1" type="ORF">SAMN02910350_01361</name>
    <name evidence="2" type="ORF">SAMN02910350_02718</name>
    <name evidence="3" type="ORF">SAMN02910350_02913</name>
</gene>
<dbReference type="AlphaFoldDB" id="A0A1G5S6A9"/>
<proteinExistence type="predicted"/>
<evidence type="ECO:0000313" key="1">
    <source>
        <dbReference type="EMBL" id="SCZ78617.1"/>
    </source>
</evidence>
<dbReference type="NCBIfam" id="NF033819">
    <property type="entry name" value="IS66_TnpB"/>
    <property type="match status" value="1"/>
</dbReference>
<dbReference type="Pfam" id="PF05717">
    <property type="entry name" value="TnpB_IS66"/>
    <property type="match status" value="1"/>
</dbReference>
<dbReference type="InterPro" id="IPR008878">
    <property type="entry name" value="Transposase_IS66_Orf2"/>
</dbReference>
<accession>A0A1G5S6A9</accession>
<evidence type="ECO:0000313" key="3">
    <source>
        <dbReference type="EMBL" id="SCZ81642.1"/>
    </source>
</evidence>
<sequence length="118" mass="13453">MLKDATGFKHIYICTGFTDLRRGIDGLAALAYSLSGKNPATPGSIYLFCGRRNDRMKALLYEGDGWLLCYKRFANGHLQWPRTEQEAKSISEQQFRWLMDGLAIEQKKSISEVNLDVF</sequence>
<name>A0A1G5S6A9_PSEXY</name>
<evidence type="ECO:0000313" key="4">
    <source>
        <dbReference type="Proteomes" id="UP000199428"/>
    </source>
</evidence>
<reference evidence="2 4" key="1">
    <citation type="submission" date="2016-10" db="EMBL/GenBank/DDBJ databases">
        <authorList>
            <person name="de Groot N.N."/>
        </authorList>
    </citation>
    <scope>NUCLEOTIDE SEQUENCE [LARGE SCALE GENOMIC DNA]</scope>
    <source>
        <strain evidence="2 4">DSM 10317</strain>
    </source>
</reference>
<dbReference type="EMBL" id="FMWK01000025">
    <property type="protein sequence ID" value="SCZ81642.1"/>
    <property type="molecule type" value="Genomic_DNA"/>
</dbReference>
<dbReference type="RefSeq" id="WP_090162271.1">
    <property type="nucleotide sequence ID" value="NZ_FMWK01000006.1"/>
</dbReference>
<dbReference type="EMBL" id="FMWK01000019">
    <property type="protein sequence ID" value="SCZ81261.1"/>
    <property type="molecule type" value="Genomic_DNA"/>
</dbReference>
<dbReference type="PANTHER" id="PTHR36455:SF1">
    <property type="entry name" value="BLR8292 PROTEIN"/>
    <property type="match status" value="1"/>
</dbReference>
<protein>
    <submittedName>
        <fullName evidence="2">Transposase</fullName>
    </submittedName>
</protein>
<dbReference type="PANTHER" id="PTHR36455">
    <property type="match status" value="1"/>
</dbReference>